<organism evidence="1">
    <name type="scientific">Candidatus Moduliflexus flocculans</name>
    <dbReference type="NCBI Taxonomy" id="1499966"/>
    <lineage>
        <taxon>Bacteria</taxon>
        <taxon>Candidatus Moduliflexota</taxon>
        <taxon>Candidatus Moduliflexia</taxon>
        <taxon>Candidatus Moduliflexales</taxon>
        <taxon>Candidatus Moduliflexaceae</taxon>
    </lineage>
</organism>
<proteinExistence type="predicted"/>
<evidence type="ECO:0000313" key="2">
    <source>
        <dbReference type="Proteomes" id="UP000030700"/>
    </source>
</evidence>
<reference evidence="1" key="1">
    <citation type="journal article" date="2015" name="PeerJ">
        <title>First genomic representation of candidate bacterial phylum KSB3 points to enhanced environmental sensing as a trigger of wastewater bulking.</title>
        <authorList>
            <person name="Sekiguchi Y."/>
            <person name="Ohashi A."/>
            <person name="Parks D.H."/>
            <person name="Yamauchi T."/>
            <person name="Tyson G.W."/>
            <person name="Hugenholtz P."/>
        </authorList>
    </citation>
    <scope>NUCLEOTIDE SEQUENCE [LARGE SCALE GENOMIC DNA]</scope>
</reference>
<dbReference type="HOGENOM" id="CLU_191962_2_1_0"/>
<dbReference type="Proteomes" id="UP000030700">
    <property type="component" value="Unassembled WGS sequence"/>
</dbReference>
<evidence type="ECO:0000313" key="1">
    <source>
        <dbReference type="EMBL" id="GAK52872.1"/>
    </source>
</evidence>
<gene>
    <name evidence="1" type="ORF">U14_04129</name>
</gene>
<dbReference type="AlphaFoldDB" id="A0A0S6VZW8"/>
<dbReference type="EMBL" id="DF820459">
    <property type="protein sequence ID" value="GAK52872.1"/>
    <property type="molecule type" value="Genomic_DNA"/>
</dbReference>
<name>A0A0S6VZW8_9BACT</name>
<sequence>METLKERAKFVIDELPDDVSIQEILQELAFQLMIDQGIIDSDENRVITDTQMESEIAQW</sequence>
<dbReference type="STRING" id="1499966.U14_04129"/>
<keyword evidence="2" id="KW-1185">Reference proteome</keyword>
<accession>A0A0S6VZW8</accession>
<protein>
    <submittedName>
        <fullName evidence="1">Uncharacterized protein</fullName>
    </submittedName>
</protein>